<dbReference type="InterPro" id="IPR013149">
    <property type="entry name" value="ADH-like_C"/>
</dbReference>
<keyword evidence="4 7" id="KW-0862">Zinc</keyword>
<dbReference type="PANTHER" id="PTHR43880:SF12">
    <property type="entry name" value="ALCOHOL DEHYDROGENASE CLASS-3"/>
    <property type="match status" value="1"/>
</dbReference>
<keyword evidence="3 7" id="KW-0479">Metal-binding</keyword>
<dbReference type="AlphaFoldDB" id="A0A941INY8"/>
<protein>
    <submittedName>
        <fullName evidence="9">Zn-dependent alcohol dehydrogenase</fullName>
    </submittedName>
</protein>
<dbReference type="InterPro" id="IPR002328">
    <property type="entry name" value="ADH_Zn_CS"/>
</dbReference>
<keyword evidence="10" id="KW-1185">Reference proteome</keyword>
<dbReference type="InterPro" id="IPR013154">
    <property type="entry name" value="ADH-like_N"/>
</dbReference>
<sequence>MRMKAVVFDGPGRDLVLTELEIDEPRATEVRVRITAAGICHSDYRVLAGEWGAATPLVLGHEGAGIVEAVGDAVQGLEVGDTVALSWTPNCGRCRYCVSGRPQLCQSAVAHAYRNVLPDGTTRLSRAGEPVYSYLSVGSFAEYAVVPESGAVKIDAGIDPAIAAVVGCAVTTGVGAAVNTRPVSVGENVLVIGAGGVGLSVIMGAGLQSPGRLIAVDVVESKLQLAKEFGATDTIDATACDVVEAVRELTGGRGVDVAFEASGRAVGVEQAYASLAAGGTAVVVGQVATGERISIDPMAMSGRELTLTGSNYGSARPSVDFARILGLYQRGLLPLDRLVTDRVRPEQLNEAFRAMGRGATEGRWVVRFP</sequence>
<keyword evidence="5" id="KW-0560">Oxidoreductase</keyword>
<dbReference type="PANTHER" id="PTHR43880">
    <property type="entry name" value="ALCOHOL DEHYDROGENASE"/>
    <property type="match status" value="1"/>
</dbReference>
<evidence type="ECO:0000256" key="5">
    <source>
        <dbReference type="ARBA" id="ARBA00023002"/>
    </source>
</evidence>
<comment type="similarity">
    <text evidence="2 7">Belongs to the zinc-containing alcohol dehydrogenase family.</text>
</comment>
<dbReference type="Proteomes" id="UP000675781">
    <property type="component" value="Unassembled WGS sequence"/>
</dbReference>
<evidence type="ECO:0000256" key="1">
    <source>
        <dbReference type="ARBA" id="ARBA00001947"/>
    </source>
</evidence>
<reference evidence="9" key="1">
    <citation type="submission" date="2021-04" db="EMBL/GenBank/DDBJ databases">
        <title>Genome based classification of Actinospica acidithermotolerans sp. nov., an actinobacterium isolated from an Indonesian hot spring.</title>
        <authorList>
            <person name="Kusuma A.B."/>
            <person name="Putra K.E."/>
            <person name="Nafisah S."/>
            <person name="Loh J."/>
            <person name="Nouioui I."/>
            <person name="Goodfellow M."/>
        </authorList>
    </citation>
    <scope>NUCLEOTIDE SEQUENCE</scope>
    <source>
        <strain evidence="9">CSCA 57</strain>
    </source>
</reference>
<proteinExistence type="inferred from homology"/>
<dbReference type="SUPFAM" id="SSF50129">
    <property type="entry name" value="GroES-like"/>
    <property type="match status" value="1"/>
</dbReference>
<organism evidence="9 10">
    <name type="scientific">Actinospica durhamensis</name>
    <dbReference type="NCBI Taxonomy" id="1508375"/>
    <lineage>
        <taxon>Bacteria</taxon>
        <taxon>Bacillati</taxon>
        <taxon>Actinomycetota</taxon>
        <taxon>Actinomycetes</taxon>
        <taxon>Catenulisporales</taxon>
        <taxon>Actinospicaceae</taxon>
        <taxon>Actinospica</taxon>
    </lineage>
</organism>
<dbReference type="GO" id="GO:0051903">
    <property type="term" value="F:S-(hydroxymethyl)glutathione dehydrogenase [NAD(P)+] activity"/>
    <property type="evidence" value="ECO:0007669"/>
    <property type="project" value="TreeGrafter"/>
</dbReference>
<dbReference type="EMBL" id="JAGSOG010000061">
    <property type="protein sequence ID" value="MBR7834509.1"/>
    <property type="molecule type" value="Genomic_DNA"/>
</dbReference>
<dbReference type="Gene3D" id="3.90.180.10">
    <property type="entry name" value="Medium-chain alcohol dehydrogenases, catalytic domain"/>
    <property type="match status" value="1"/>
</dbReference>
<dbReference type="GO" id="GO:0008270">
    <property type="term" value="F:zinc ion binding"/>
    <property type="evidence" value="ECO:0007669"/>
    <property type="project" value="InterPro"/>
</dbReference>
<gene>
    <name evidence="9" type="ORF">KDL01_14645</name>
</gene>
<accession>A0A941INY8</accession>
<evidence type="ECO:0000256" key="3">
    <source>
        <dbReference type="ARBA" id="ARBA00022723"/>
    </source>
</evidence>
<evidence type="ECO:0000256" key="6">
    <source>
        <dbReference type="ARBA" id="ARBA00023027"/>
    </source>
</evidence>
<evidence type="ECO:0000259" key="8">
    <source>
        <dbReference type="SMART" id="SM00829"/>
    </source>
</evidence>
<dbReference type="SMART" id="SM00829">
    <property type="entry name" value="PKS_ER"/>
    <property type="match status" value="1"/>
</dbReference>
<dbReference type="SUPFAM" id="SSF51735">
    <property type="entry name" value="NAD(P)-binding Rossmann-fold domains"/>
    <property type="match status" value="1"/>
</dbReference>
<dbReference type="InterPro" id="IPR020843">
    <property type="entry name" value="ER"/>
</dbReference>
<dbReference type="InterPro" id="IPR011032">
    <property type="entry name" value="GroES-like_sf"/>
</dbReference>
<dbReference type="GO" id="GO:0046294">
    <property type="term" value="P:formaldehyde catabolic process"/>
    <property type="evidence" value="ECO:0007669"/>
    <property type="project" value="TreeGrafter"/>
</dbReference>
<dbReference type="Gene3D" id="3.40.50.720">
    <property type="entry name" value="NAD(P)-binding Rossmann-like Domain"/>
    <property type="match status" value="1"/>
</dbReference>
<evidence type="ECO:0000313" key="9">
    <source>
        <dbReference type="EMBL" id="MBR7834509.1"/>
    </source>
</evidence>
<name>A0A941INY8_9ACTN</name>
<evidence type="ECO:0000256" key="7">
    <source>
        <dbReference type="RuleBase" id="RU361277"/>
    </source>
</evidence>
<keyword evidence="6" id="KW-0520">NAD</keyword>
<comment type="caution">
    <text evidence="9">The sequence shown here is derived from an EMBL/GenBank/DDBJ whole genome shotgun (WGS) entry which is preliminary data.</text>
</comment>
<evidence type="ECO:0000256" key="4">
    <source>
        <dbReference type="ARBA" id="ARBA00022833"/>
    </source>
</evidence>
<comment type="cofactor">
    <cofactor evidence="1 7">
        <name>Zn(2+)</name>
        <dbReference type="ChEBI" id="CHEBI:29105"/>
    </cofactor>
</comment>
<dbReference type="PROSITE" id="PS00059">
    <property type="entry name" value="ADH_ZINC"/>
    <property type="match status" value="1"/>
</dbReference>
<dbReference type="Pfam" id="PF00107">
    <property type="entry name" value="ADH_zinc_N"/>
    <property type="match status" value="1"/>
</dbReference>
<evidence type="ECO:0000313" key="10">
    <source>
        <dbReference type="Proteomes" id="UP000675781"/>
    </source>
</evidence>
<dbReference type="Pfam" id="PF08240">
    <property type="entry name" value="ADH_N"/>
    <property type="match status" value="1"/>
</dbReference>
<dbReference type="GO" id="GO:0005829">
    <property type="term" value="C:cytosol"/>
    <property type="evidence" value="ECO:0007669"/>
    <property type="project" value="TreeGrafter"/>
</dbReference>
<feature type="domain" description="Enoyl reductase (ER)" evidence="8">
    <location>
        <begin position="12"/>
        <end position="366"/>
    </location>
</feature>
<dbReference type="CDD" id="cd08279">
    <property type="entry name" value="Zn_ADH_class_III"/>
    <property type="match status" value="1"/>
</dbReference>
<dbReference type="InterPro" id="IPR036291">
    <property type="entry name" value="NAD(P)-bd_dom_sf"/>
</dbReference>
<evidence type="ECO:0000256" key="2">
    <source>
        <dbReference type="ARBA" id="ARBA00008072"/>
    </source>
</evidence>
<dbReference type="FunFam" id="3.40.50.720:FF:000003">
    <property type="entry name" value="S-(hydroxymethyl)glutathione dehydrogenase"/>
    <property type="match status" value="1"/>
</dbReference>